<dbReference type="InterPro" id="IPR002347">
    <property type="entry name" value="SDR_fam"/>
</dbReference>
<organism evidence="2 3">
    <name type="scientific">Polyplosphaeria fusca</name>
    <dbReference type="NCBI Taxonomy" id="682080"/>
    <lineage>
        <taxon>Eukaryota</taxon>
        <taxon>Fungi</taxon>
        <taxon>Dikarya</taxon>
        <taxon>Ascomycota</taxon>
        <taxon>Pezizomycotina</taxon>
        <taxon>Dothideomycetes</taxon>
        <taxon>Pleosporomycetidae</taxon>
        <taxon>Pleosporales</taxon>
        <taxon>Tetraplosphaeriaceae</taxon>
        <taxon>Polyplosphaeria</taxon>
    </lineage>
</organism>
<dbReference type="AlphaFoldDB" id="A0A9P4V3X8"/>
<dbReference type="GO" id="GO:0047560">
    <property type="term" value="F:3-dehydrosphinganine reductase activity"/>
    <property type="evidence" value="ECO:0007669"/>
    <property type="project" value="TreeGrafter"/>
</dbReference>
<dbReference type="Gene3D" id="3.40.50.720">
    <property type="entry name" value="NAD(P)-binding Rossmann-like Domain"/>
    <property type="match status" value="1"/>
</dbReference>
<reference evidence="2" key="1">
    <citation type="journal article" date="2020" name="Stud. Mycol.">
        <title>101 Dothideomycetes genomes: a test case for predicting lifestyles and emergence of pathogens.</title>
        <authorList>
            <person name="Haridas S."/>
            <person name="Albert R."/>
            <person name="Binder M."/>
            <person name="Bloem J."/>
            <person name="Labutti K."/>
            <person name="Salamov A."/>
            <person name="Andreopoulos B."/>
            <person name="Baker S."/>
            <person name="Barry K."/>
            <person name="Bills G."/>
            <person name="Bluhm B."/>
            <person name="Cannon C."/>
            <person name="Castanera R."/>
            <person name="Culley D."/>
            <person name="Daum C."/>
            <person name="Ezra D."/>
            <person name="Gonzalez J."/>
            <person name="Henrissat B."/>
            <person name="Kuo A."/>
            <person name="Liang C."/>
            <person name="Lipzen A."/>
            <person name="Lutzoni F."/>
            <person name="Magnuson J."/>
            <person name="Mondo S."/>
            <person name="Nolan M."/>
            <person name="Ohm R."/>
            <person name="Pangilinan J."/>
            <person name="Park H.-J."/>
            <person name="Ramirez L."/>
            <person name="Alfaro M."/>
            <person name="Sun H."/>
            <person name="Tritt A."/>
            <person name="Yoshinaga Y."/>
            <person name="Zwiers L.-H."/>
            <person name="Turgeon B."/>
            <person name="Goodwin S."/>
            <person name="Spatafora J."/>
            <person name="Crous P."/>
            <person name="Grigoriev I."/>
        </authorList>
    </citation>
    <scope>NUCLEOTIDE SEQUENCE</scope>
    <source>
        <strain evidence="2">CBS 125425</strain>
    </source>
</reference>
<dbReference type="GO" id="GO:0030148">
    <property type="term" value="P:sphingolipid biosynthetic process"/>
    <property type="evidence" value="ECO:0007669"/>
    <property type="project" value="TreeGrafter"/>
</dbReference>
<dbReference type="SUPFAM" id="SSF51735">
    <property type="entry name" value="NAD(P)-binding Rossmann-fold domains"/>
    <property type="match status" value="1"/>
</dbReference>
<dbReference type="GO" id="GO:0005789">
    <property type="term" value="C:endoplasmic reticulum membrane"/>
    <property type="evidence" value="ECO:0007669"/>
    <property type="project" value="TreeGrafter"/>
</dbReference>
<keyword evidence="1" id="KW-0521">NADP</keyword>
<dbReference type="Pfam" id="PF00106">
    <property type="entry name" value="adh_short"/>
    <property type="match status" value="1"/>
</dbReference>
<name>A0A9P4V3X8_9PLEO</name>
<dbReference type="PANTHER" id="PTHR43550:SF3">
    <property type="entry name" value="3-KETODIHYDROSPHINGOSINE REDUCTASE"/>
    <property type="match status" value="1"/>
</dbReference>
<dbReference type="Proteomes" id="UP000799444">
    <property type="component" value="Unassembled WGS sequence"/>
</dbReference>
<comment type="caution">
    <text evidence="2">The sequence shown here is derived from an EMBL/GenBank/DDBJ whole genome shotgun (WGS) entry which is preliminary data.</text>
</comment>
<dbReference type="PANTHER" id="PTHR43550">
    <property type="entry name" value="3-KETODIHYDROSPHINGOSINE REDUCTASE"/>
    <property type="match status" value="1"/>
</dbReference>
<dbReference type="PRINTS" id="PR00081">
    <property type="entry name" value="GDHRDH"/>
</dbReference>
<proteinExistence type="predicted"/>
<sequence>MSKPTPNPLPDLPRLTKAYHKTIYPYLSPNRLELSVSGKTLFITGGAGGLGRIFCDTFAQADISRIVMVGRTLSSLQNAKNNLLTKYPSLEIDVHAASVTDFSTMSAIIRATGKIDILVSAAGICHNVGLPSMLAPTELSEMFQTNTVGAYHTACTAIHQHTIHGWDHELKVINMSSALSHSHIAHLSGYAASKAAANLLMLHLSMQWHARRVSVFSILSAGFCLWLCHPEASFLSGKFLWAQWDVPELLEKRAWIEEQPWHLEIGLNLPSLEPPGADSFVLDSRIKIAAQT</sequence>
<dbReference type="CDD" id="cd05233">
    <property type="entry name" value="SDR_c"/>
    <property type="match status" value="1"/>
</dbReference>
<keyword evidence="3" id="KW-1185">Reference proteome</keyword>
<protein>
    <submittedName>
        <fullName evidence="2">NAD(P)-binding protein</fullName>
    </submittedName>
</protein>
<dbReference type="EMBL" id="ML996131">
    <property type="protein sequence ID" value="KAF2735811.1"/>
    <property type="molecule type" value="Genomic_DNA"/>
</dbReference>
<dbReference type="InterPro" id="IPR020904">
    <property type="entry name" value="Sc_DH/Rdtase_CS"/>
</dbReference>
<dbReference type="GO" id="GO:0006666">
    <property type="term" value="P:3-keto-sphinganine metabolic process"/>
    <property type="evidence" value="ECO:0007669"/>
    <property type="project" value="TreeGrafter"/>
</dbReference>
<dbReference type="OrthoDB" id="1933717at2759"/>
<gene>
    <name evidence="2" type="ORF">EJ04DRAFT_599217</name>
</gene>
<dbReference type="PROSITE" id="PS00061">
    <property type="entry name" value="ADH_SHORT"/>
    <property type="match status" value="1"/>
</dbReference>
<evidence type="ECO:0000256" key="1">
    <source>
        <dbReference type="ARBA" id="ARBA00022857"/>
    </source>
</evidence>
<dbReference type="InterPro" id="IPR036291">
    <property type="entry name" value="NAD(P)-bd_dom_sf"/>
</dbReference>
<evidence type="ECO:0000313" key="2">
    <source>
        <dbReference type="EMBL" id="KAF2735811.1"/>
    </source>
</evidence>
<evidence type="ECO:0000313" key="3">
    <source>
        <dbReference type="Proteomes" id="UP000799444"/>
    </source>
</evidence>
<accession>A0A9P4V3X8</accession>